<dbReference type="EMBL" id="JBHTHY010000011">
    <property type="protein sequence ID" value="MFD0798279.1"/>
    <property type="molecule type" value="Genomic_DNA"/>
</dbReference>
<evidence type="ECO:0000313" key="3">
    <source>
        <dbReference type="EMBL" id="MFD0798279.1"/>
    </source>
</evidence>
<keyword evidence="4" id="KW-1185">Reference proteome</keyword>
<dbReference type="InterPro" id="IPR036196">
    <property type="entry name" value="Ptyr_pPase_sf"/>
</dbReference>
<evidence type="ECO:0000259" key="2">
    <source>
        <dbReference type="SMART" id="SM00226"/>
    </source>
</evidence>
<feature type="domain" description="Phosphotyrosine protein phosphatase I" evidence="2">
    <location>
        <begin position="29"/>
        <end position="187"/>
    </location>
</feature>
<dbReference type="InterPro" id="IPR023485">
    <property type="entry name" value="Ptyr_pPase"/>
</dbReference>
<dbReference type="SUPFAM" id="SSF52788">
    <property type="entry name" value="Phosphotyrosine protein phosphatases I"/>
    <property type="match status" value="1"/>
</dbReference>
<sequence length="189" mass="21016">MAAIPVERLSVLQLLIDFIQSKKDAGMPINLNFICTHNSRRSHLSQIWAQTMAACFGVEKVCCYSGGTEATAVFPTVIETLEESGFGIDKLSTGANPVYSVKYGADIHPIIGFSKRFDHPFNPKTHFAAVMTCSHADENCPFIAGAEQRIPLTFDDPKEFDGTPLQKAKYRERSMQIATELFYVFSKLN</sequence>
<evidence type="ECO:0000256" key="1">
    <source>
        <dbReference type="ARBA" id="ARBA00022849"/>
    </source>
</evidence>
<proteinExistence type="predicted"/>
<keyword evidence="1" id="KW-0059">Arsenical resistance</keyword>
<dbReference type="PANTHER" id="PTHR43428:SF1">
    <property type="entry name" value="ARSENATE REDUCTASE"/>
    <property type="match status" value="1"/>
</dbReference>
<dbReference type="SMART" id="SM00226">
    <property type="entry name" value="LMWPc"/>
    <property type="match status" value="1"/>
</dbReference>
<reference evidence="4" key="1">
    <citation type="journal article" date="2019" name="Int. J. Syst. Evol. Microbiol.">
        <title>The Global Catalogue of Microorganisms (GCM) 10K type strain sequencing project: providing services to taxonomists for standard genome sequencing and annotation.</title>
        <authorList>
            <consortium name="The Broad Institute Genomics Platform"/>
            <consortium name="The Broad Institute Genome Sequencing Center for Infectious Disease"/>
            <person name="Wu L."/>
            <person name="Ma J."/>
        </authorList>
    </citation>
    <scope>NUCLEOTIDE SEQUENCE [LARGE SCALE GENOMIC DNA]</scope>
    <source>
        <strain evidence="4">CCUG 61948</strain>
    </source>
</reference>
<gene>
    <name evidence="3" type="ORF">ACFQZJ_12475</name>
</gene>
<dbReference type="PANTHER" id="PTHR43428">
    <property type="entry name" value="ARSENATE REDUCTASE"/>
    <property type="match status" value="1"/>
</dbReference>
<evidence type="ECO:0000313" key="4">
    <source>
        <dbReference type="Proteomes" id="UP001597012"/>
    </source>
</evidence>
<comment type="caution">
    <text evidence="3">The sequence shown here is derived from an EMBL/GenBank/DDBJ whole genome shotgun (WGS) entry which is preliminary data.</text>
</comment>
<protein>
    <submittedName>
        <fullName evidence="3">Low molecular weight phosphatase family protein</fullName>
    </submittedName>
</protein>
<name>A0ABW3B5J5_9FLAO</name>
<accession>A0ABW3B5J5</accession>
<dbReference type="Proteomes" id="UP001597012">
    <property type="component" value="Unassembled WGS sequence"/>
</dbReference>
<dbReference type="RefSeq" id="WP_379935307.1">
    <property type="nucleotide sequence ID" value="NZ_JBHTHY010000011.1"/>
</dbReference>
<dbReference type="Gene3D" id="3.40.50.2300">
    <property type="match status" value="1"/>
</dbReference>
<organism evidence="3 4">
    <name type="scientific">Maribacter chungangensis</name>
    <dbReference type="NCBI Taxonomy" id="1069117"/>
    <lineage>
        <taxon>Bacteria</taxon>
        <taxon>Pseudomonadati</taxon>
        <taxon>Bacteroidota</taxon>
        <taxon>Flavobacteriia</taxon>
        <taxon>Flavobacteriales</taxon>
        <taxon>Flavobacteriaceae</taxon>
        <taxon>Maribacter</taxon>
    </lineage>
</organism>